<accession>A0A969PQT6</accession>
<dbReference type="RefSeq" id="WP_168008479.1">
    <property type="nucleotide sequence ID" value="NZ_JAATHJ010000028.1"/>
</dbReference>
<name>A0A969PQT6_9BACI</name>
<proteinExistence type="predicted"/>
<keyword evidence="1" id="KW-1133">Transmembrane helix</keyword>
<dbReference type="InterPro" id="IPR024399">
    <property type="entry name" value="DUF2628"/>
</dbReference>
<feature type="transmembrane region" description="Helical" evidence="1">
    <location>
        <begin position="84"/>
        <end position="105"/>
    </location>
</feature>
<reference evidence="2 3" key="1">
    <citation type="submission" date="2020-03" db="EMBL/GenBank/DDBJ databases">
        <title>Assessment of the enzymatic potential of alkaline-tolerant lipase obtained from Bacillus luteus H11 (technogenic soil) for the bioremediation of saline soils contaminated with petroleum substances.</title>
        <authorList>
            <person name="Kalwasinska A."/>
        </authorList>
    </citation>
    <scope>NUCLEOTIDE SEQUENCE [LARGE SCALE GENOMIC DNA]</scope>
    <source>
        <strain evidence="2 3">H11</strain>
    </source>
</reference>
<keyword evidence="1" id="KW-0472">Membrane</keyword>
<comment type="caution">
    <text evidence="2">The sequence shown here is derived from an EMBL/GenBank/DDBJ whole genome shotgun (WGS) entry which is preliminary data.</text>
</comment>
<keyword evidence="1" id="KW-0812">Transmembrane</keyword>
<keyword evidence="3" id="KW-1185">Reference proteome</keyword>
<evidence type="ECO:0000313" key="3">
    <source>
        <dbReference type="Proteomes" id="UP000752012"/>
    </source>
</evidence>
<dbReference type="Pfam" id="PF10947">
    <property type="entry name" value="DUF2628"/>
    <property type="match status" value="1"/>
</dbReference>
<dbReference type="EMBL" id="JAATHJ010000028">
    <property type="protein sequence ID" value="NJP38720.1"/>
    <property type="molecule type" value="Genomic_DNA"/>
</dbReference>
<evidence type="ECO:0000256" key="1">
    <source>
        <dbReference type="SAM" id="Phobius"/>
    </source>
</evidence>
<feature type="transmembrane region" description="Helical" evidence="1">
    <location>
        <begin position="48"/>
        <end position="72"/>
    </location>
</feature>
<organism evidence="2 3">
    <name type="scientific">Alkalicoccus luteus</name>
    <dbReference type="NCBI Taxonomy" id="1237094"/>
    <lineage>
        <taxon>Bacteria</taxon>
        <taxon>Bacillati</taxon>
        <taxon>Bacillota</taxon>
        <taxon>Bacilli</taxon>
        <taxon>Bacillales</taxon>
        <taxon>Bacillaceae</taxon>
        <taxon>Alkalicoccus</taxon>
    </lineage>
</organism>
<sequence length="275" mass="30584">MTEYRPYLGNNAAYYEQKWKQHPHPARFAGWNWAAFFLGPVWAASRHLYVLAAGYFLLYLAFLLVESLLPALLNLGAGASATPIFLAAPILLLHAAFGLAANAVYWRKVTKMAQLETAGRPSPPLFRGRGQSKKAGAIVSAAMLLIAAAPALFLFSWAWNPPLDPGIYVYDGDQPPSGELDTAENPVFYKYESMIQLYYIGEALDGRELRYELYYLGLGAEERIAGQAYPFFSGSTLSLNLLNAEDPELPEGEYRVDVYLDDELFDMQSFVITVS</sequence>
<protein>
    <submittedName>
        <fullName evidence="2">DUF2628 domain-containing protein</fullName>
    </submittedName>
</protein>
<dbReference type="AlphaFoldDB" id="A0A969PQT6"/>
<feature type="transmembrane region" description="Helical" evidence="1">
    <location>
        <begin position="135"/>
        <end position="159"/>
    </location>
</feature>
<evidence type="ECO:0000313" key="2">
    <source>
        <dbReference type="EMBL" id="NJP38720.1"/>
    </source>
</evidence>
<dbReference type="Proteomes" id="UP000752012">
    <property type="component" value="Unassembled WGS sequence"/>
</dbReference>
<gene>
    <name evidence="2" type="ORF">HCN83_14220</name>
</gene>